<evidence type="ECO:0000313" key="4">
    <source>
        <dbReference type="EMBL" id="RKS91246.1"/>
    </source>
</evidence>
<dbReference type="Gene3D" id="3.30.300.90">
    <property type="entry name" value="BolA-like"/>
    <property type="match status" value="1"/>
</dbReference>
<dbReference type="Pfam" id="PF01722">
    <property type="entry name" value="BolA"/>
    <property type="match status" value="1"/>
</dbReference>
<dbReference type="EMBL" id="RBWX01000007">
    <property type="protein sequence ID" value="RKS91246.1"/>
    <property type="molecule type" value="Genomic_DNA"/>
</dbReference>
<organism evidence="3 5">
    <name type="scientific">Sphingosinicella microcystinivorans</name>
    <dbReference type="NCBI Taxonomy" id="335406"/>
    <lineage>
        <taxon>Bacteria</taxon>
        <taxon>Pseudomonadati</taxon>
        <taxon>Pseudomonadota</taxon>
        <taxon>Alphaproteobacteria</taxon>
        <taxon>Sphingomonadales</taxon>
        <taxon>Sphingosinicellaceae</taxon>
        <taxon>Sphingosinicella</taxon>
    </lineage>
</organism>
<dbReference type="Proteomes" id="UP000275727">
    <property type="component" value="Chromosome"/>
</dbReference>
<dbReference type="RefSeq" id="WP_121047719.1">
    <property type="nucleotide sequence ID" value="NZ_AP018711.1"/>
</dbReference>
<dbReference type="GO" id="GO:0016226">
    <property type="term" value="P:iron-sulfur cluster assembly"/>
    <property type="evidence" value="ECO:0007669"/>
    <property type="project" value="TreeGrafter"/>
</dbReference>
<sequence>MTSISAEIERRLAALQPTHLDVRNDSDRHRGHAGHDGTGESHFTVSIVSEAFAGKNRVQRQRAVYTALGDLMESIHALAIAAAAPGETLPER</sequence>
<dbReference type="KEGG" id="smic:SmB9_18720"/>
<dbReference type="AlphaFoldDB" id="A0AAD1G105"/>
<dbReference type="EMBL" id="AP018711">
    <property type="protein sequence ID" value="BBE34214.1"/>
    <property type="molecule type" value="Genomic_DNA"/>
</dbReference>
<dbReference type="PANTHER" id="PTHR46230">
    <property type="match status" value="1"/>
</dbReference>
<feature type="region of interest" description="Disordered" evidence="2">
    <location>
        <begin position="16"/>
        <end position="41"/>
    </location>
</feature>
<proteinExistence type="inferred from homology"/>
<evidence type="ECO:0000256" key="1">
    <source>
        <dbReference type="RuleBase" id="RU003860"/>
    </source>
</evidence>
<dbReference type="PANTHER" id="PTHR46230:SF7">
    <property type="entry name" value="BOLA-LIKE PROTEIN 1"/>
    <property type="match status" value="1"/>
</dbReference>
<evidence type="ECO:0000313" key="3">
    <source>
        <dbReference type="EMBL" id="BBE34214.1"/>
    </source>
</evidence>
<comment type="similarity">
    <text evidence="1">Belongs to the BolA/IbaG family.</text>
</comment>
<gene>
    <name evidence="4" type="ORF">DFR51_0804</name>
    <name evidence="3" type="ORF">SmB9_18720</name>
</gene>
<dbReference type="InterPro" id="IPR002634">
    <property type="entry name" value="BolA"/>
</dbReference>
<dbReference type="SUPFAM" id="SSF82657">
    <property type="entry name" value="BolA-like"/>
    <property type="match status" value="1"/>
</dbReference>
<dbReference type="Proteomes" id="UP000276029">
    <property type="component" value="Unassembled WGS sequence"/>
</dbReference>
<evidence type="ECO:0000256" key="2">
    <source>
        <dbReference type="SAM" id="MobiDB-lite"/>
    </source>
</evidence>
<dbReference type="PIRSF" id="PIRSF003113">
    <property type="entry name" value="BolA"/>
    <property type="match status" value="1"/>
</dbReference>
<evidence type="ECO:0000313" key="6">
    <source>
        <dbReference type="Proteomes" id="UP000276029"/>
    </source>
</evidence>
<accession>A0AAD1G105</accession>
<reference evidence="4 6" key="2">
    <citation type="submission" date="2018-10" db="EMBL/GenBank/DDBJ databases">
        <title>Genomic Encyclopedia of Type Strains, Phase IV (KMG-IV): sequencing the most valuable type-strain genomes for metagenomic binning, comparative biology and taxonomic classification.</title>
        <authorList>
            <person name="Goeker M."/>
        </authorList>
    </citation>
    <scope>NUCLEOTIDE SEQUENCE [LARGE SCALE GENOMIC DNA]</scope>
    <source>
        <strain evidence="4 6">DSM 19791</strain>
    </source>
</reference>
<feature type="compositionally biased region" description="Basic and acidic residues" evidence="2">
    <location>
        <begin position="20"/>
        <end position="39"/>
    </location>
</feature>
<dbReference type="InterPro" id="IPR036065">
    <property type="entry name" value="BolA-like_sf"/>
</dbReference>
<protein>
    <submittedName>
        <fullName evidence="3">BolA family transcriptional regulator</fullName>
    </submittedName>
    <submittedName>
        <fullName evidence="4">BolA protein family transcriptional regulator</fullName>
    </submittedName>
</protein>
<reference evidence="3 5" key="1">
    <citation type="submission" date="2018-06" db="EMBL/GenBank/DDBJ databases">
        <title>Complete Genome Sequence of the Microcystin-Degrading Bacterium Sphingosinicella microcystinivorans Strain B-9.</title>
        <authorList>
            <person name="Jin H."/>
            <person name="Nishizawa T."/>
            <person name="Guo Y."/>
            <person name="Nishizawa A."/>
            <person name="Park H."/>
            <person name="Kato H."/>
            <person name="Tsuji K."/>
            <person name="Harada K."/>
        </authorList>
    </citation>
    <scope>NUCLEOTIDE SEQUENCE [LARGE SCALE GENOMIC DNA]</scope>
    <source>
        <strain evidence="3 5">B9</strain>
    </source>
</reference>
<name>A0AAD1G105_SPHMI</name>
<evidence type="ECO:0000313" key="5">
    <source>
        <dbReference type="Proteomes" id="UP000275727"/>
    </source>
</evidence>
<keyword evidence="6" id="KW-1185">Reference proteome</keyword>